<evidence type="ECO:0000313" key="3">
    <source>
        <dbReference type="EMBL" id="MBD2605685.1"/>
    </source>
</evidence>
<organism evidence="3 4">
    <name type="scientific">Scytonema hofmannii FACHB-248</name>
    <dbReference type="NCBI Taxonomy" id="1842502"/>
    <lineage>
        <taxon>Bacteria</taxon>
        <taxon>Bacillati</taxon>
        <taxon>Cyanobacteriota</taxon>
        <taxon>Cyanophyceae</taxon>
        <taxon>Nostocales</taxon>
        <taxon>Scytonemataceae</taxon>
        <taxon>Scytonema</taxon>
    </lineage>
</organism>
<dbReference type="Pfam" id="PF12770">
    <property type="entry name" value="CHAT"/>
    <property type="match status" value="1"/>
</dbReference>
<feature type="region of interest" description="Disordered" evidence="1">
    <location>
        <begin position="176"/>
        <end position="206"/>
    </location>
</feature>
<evidence type="ECO:0000256" key="1">
    <source>
        <dbReference type="SAM" id="MobiDB-lite"/>
    </source>
</evidence>
<name>A0ABR8GQG5_9CYAN</name>
<comment type="caution">
    <text evidence="3">The sequence shown here is derived from an EMBL/GenBank/DDBJ whole genome shotgun (WGS) entry which is preliminary data.</text>
</comment>
<dbReference type="Gene3D" id="3.40.50.300">
    <property type="entry name" value="P-loop containing nucleotide triphosphate hydrolases"/>
    <property type="match status" value="1"/>
</dbReference>
<gene>
    <name evidence="3" type="ORF">H6G81_14400</name>
</gene>
<dbReference type="Proteomes" id="UP000660380">
    <property type="component" value="Unassembled WGS sequence"/>
</dbReference>
<dbReference type="Pfam" id="PF14516">
    <property type="entry name" value="AAA_35"/>
    <property type="match status" value="1"/>
</dbReference>
<evidence type="ECO:0000313" key="4">
    <source>
        <dbReference type="Proteomes" id="UP000660380"/>
    </source>
</evidence>
<evidence type="ECO:0000259" key="2">
    <source>
        <dbReference type="Pfam" id="PF12770"/>
    </source>
</evidence>
<keyword evidence="4" id="KW-1185">Reference proteome</keyword>
<protein>
    <submittedName>
        <fullName evidence="3">AAA-like domain-containing protein</fullName>
    </submittedName>
</protein>
<feature type="compositionally biased region" description="Polar residues" evidence="1">
    <location>
        <begin position="176"/>
        <end position="194"/>
    </location>
</feature>
<dbReference type="EMBL" id="JACJTA010000027">
    <property type="protein sequence ID" value="MBD2605685.1"/>
    <property type="molecule type" value="Genomic_DNA"/>
</dbReference>
<dbReference type="InterPro" id="IPR024983">
    <property type="entry name" value="CHAT_dom"/>
</dbReference>
<proteinExistence type="predicted"/>
<sequence length="565" mass="63568">MKKILILSANPTNTNKLRLDEEVREIEAGLERSRSRDQFQIISKWAVRSNDLRRALLDHKPEIVHFSGHGAGSQGLALENNSGQMQLVKTKTLAGLFELFDSIECVLLNACYSEAQAEAIYQHVECVIGMNRAIGDRAAIEFAVGFYDALGADRSYEDAYKFGCLTIDLEGIPESSTPVLKSKNNGKITPQQQPKQDEVENSASSREAVIVPKPKLEEIIYKLISPLEQPEGQIPLDSAYYIDRPPIETDCYESVLKPGALIRVKAPRQMGKSSLMMRILDHASKESYKTVSLNFQLIDGELLGNLDLFLRWFAASISDALNLPEKLEEHWQGVLGSKNKCTNYFQRYLLLSIDTPVALGLDEVDEVFNHPAIANGFFALLRAWHEQAKNDPVWKKLRLIIVHSQEVYIPLNINQSPFNVGLPIELPDLSQEQVQDLVQRHGINWTGEQVKQLMTLVGGHPYLTRVALYQIARGRMTLEKLQQIAPTEEGPYSDHLRRHLLNLQENAKLLAAFKRVLSVDSPVDVGTAEAFKLRSMGLVKFQGNEVMPLCQLYCEYFGDRLGIKS</sequence>
<reference evidence="3 4" key="1">
    <citation type="journal article" date="2020" name="ISME J.">
        <title>Comparative genomics reveals insights into cyanobacterial evolution and habitat adaptation.</title>
        <authorList>
            <person name="Chen M.Y."/>
            <person name="Teng W.K."/>
            <person name="Zhao L."/>
            <person name="Hu C.X."/>
            <person name="Zhou Y.K."/>
            <person name="Han B.P."/>
            <person name="Song L.R."/>
            <person name="Shu W.S."/>
        </authorList>
    </citation>
    <scope>NUCLEOTIDE SEQUENCE [LARGE SCALE GENOMIC DNA]</scope>
    <source>
        <strain evidence="3 4">FACHB-248</strain>
    </source>
</reference>
<feature type="domain" description="CHAT" evidence="2">
    <location>
        <begin position="7"/>
        <end position="155"/>
    </location>
</feature>
<dbReference type="RefSeq" id="WP_029636837.1">
    <property type="nucleotide sequence ID" value="NZ_JACJTA010000027.1"/>
</dbReference>
<dbReference type="InterPro" id="IPR027417">
    <property type="entry name" value="P-loop_NTPase"/>
</dbReference>
<dbReference type="SUPFAM" id="SSF52540">
    <property type="entry name" value="P-loop containing nucleoside triphosphate hydrolases"/>
    <property type="match status" value="1"/>
</dbReference>
<accession>A0ABR8GQG5</accession>